<name>A0A1Y0D229_9GAMM</name>
<gene>
    <name evidence="2" type="ORF">CBP31_02120</name>
</gene>
<dbReference type="RefSeq" id="WP_087034656.1">
    <property type="nucleotide sequence ID" value="NZ_CP021377.1"/>
</dbReference>
<dbReference type="SUPFAM" id="SSF81301">
    <property type="entry name" value="Nucleotidyltransferase"/>
    <property type="match status" value="1"/>
</dbReference>
<accession>A0A1Y0D229</accession>
<dbReference type="KEGG" id="opf:CBP31_02120"/>
<dbReference type="Pfam" id="PF04607">
    <property type="entry name" value="RelA_SpoT"/>
    <property type="match status" value="1"/>
</dbReference>
<dbReference type="OrthoDB" id="9801824at2"/>
<dbReference type="SMART" id="SM00954">
    <property type="entry name" value="RelA_SpoT"/>
    <property type="match status" value="1"/>
</dbReference>
<feature type="domain" description="RelA/SpoT" evidence="1">
    <location>
        <begin position="50"/>
        <end position="190"/>
    </location>
</feature>
<dbReference type="EMBL" id="CP021377">
    <property type="protein sequence ID" value="ART81571.1"/>
    <property type="molecule type" value="Genomic_DNA"/>
</dbReference>
<protein>
    <submittedName>
        <fullName evidence="2">(P)ppGpp synthetase</fullName>
    </submittedName>
</protein>
<dbReference type="Proteomes" id="UP000243937">
    <property type="component" value="Chromosome"/>
</dbReference>
<keyword evidence="3" id="KW-1185">Reference proteome</keyword>
<dbReference type="Gene3D" id="3.30.460.10">
    <property type="entry name" value="Beta Polymerase, domain 2"/>
    <property type="match status" value="1"/>
</dbReference>
<dbReference type="PANTHER" id="PTHR41773:SF1">
    <property type="entry name" value="RELA_SPOT DOMAIN-CONTAINING PROTEIN"/>
    <property type="match status" value="1"/>
</dbReference>
<evidence type="ECO:0000313" key="3">
    <source>
        <dbReference type="Proteomes" id="UP000243937"/>
    </source>
</evidence>
<reference evidence="2 3" key="1">
    <citation type="journal article" date="2014" name="Int. J. Syst. Evol. Microbiol.">
        <title>Oceanisphaera profunda sp. nov., a marine bacterium isolated from deep-sea sediment, and emended description of the genus Oceanisphaera.</title>
        <authorList>
            <person name="Xu Z."/>
            <person name="Zhang X.Y."/>
            <person name="Su H.N."/>
            <person name="Yu Z.C."/>
            <person name="Liu C."/>
            <person name="Li H."/>
            <person name="Chen X.L."/>
            <person name="Song X.Y."/>
            <person name="Xie B.B."/>
            <person name="Qin Q.L."/>
            <person name="Zhou B.C."/>
            <person name="Shi M."/>
            <person name="Huang Y."/>
            <person name="Zhang Y.Z."/>
        </authorList>
    </citation>
    <scope>NUCLEOTIDE SEQUENCE [LARGE SCALE GENOMIC DNA]</scope>
    <source>
        <strain evidence="2 3">SM1222</strain>
    </source>
</reference>
<evidence type="ECO:0000259" key="1">
    <source>
        <dbReference type="SMART" id="SM00954"/>
    </source>
</evidence>
<dbReference type="PANTHER" id="PTHR41773">
    <property type="entry name" value="GTP PYROPHOSPHATASE-RELATED"/>
    <property type="match status" value="1"/>
</dbReference>
<sequence length="220" mass="26014">MNKEVIDKVIQPYIDEKHLFERFMNAVVDTFRLEPELNKYGNPIIYTIKNRLKDVDHLRGKIERKWDEEDPLTPDNLFEKVTDLAGVRVLHLYQDQFSHIHNLIQKQLDNGDWFLRENPVAYSWDPESSSFFKQLGLESKVKDSYYTSIHYVVKPKEDSNICCEIQVRTLFEEIWGEIDHTINYPHPTEKSSCKEQLRVLSKLVSTGTRLADSIFRTHNE</sequence>
<dbReference type="InterPro" id="IPR043519">
    <property type="entry name" value="NT_sf"/>
</dbReference>
<proteinExistence type="predicted"/>
<dbReference type="GO" id="GO:0015969">
    <property type="term" value="P:guanosine tetraphosphate metabolic process"/>
    <property type="evidence" value="ECO:0007669"/>
    <property type="project" value="InterPro"/>
</dbReference>
<organism evidence="2 3">
    <name type="scientific">Oceanisphaera profunda</name>
    <dbReference type="NCBI Taxonomy" id="1416627"/>
    <lineage>
        <taxon>Bacteria</taxon>
        <taxon>Pseudomonadati</taxon>
        <taxon>Pseudomonadota</taxon>
        <taxon>Gammaproteobacteria</taxon>
        <taxon>Aeromonadales</taxon>
        <taxon>Aeromonadaceae</taxon>
        <taxon>Oceanisphaera</taxon>
    </lineage>
</organism>
<evidence type="ECO:0000313" key="2">
    <source>
        <dbReference type="EMBL" id="ART81571.1"/>
    </source>
</evidence>
<dbReference type="CDD" id="cd05399">
    <property type="entry name" value="NT_Rel-Spo_like"/>
    <property type="match status" value="1"/>
</dbReference>
<dbReference type="InterPro" id="IPR007685">
    <property type="entry name" value="RelA_SpoT"/>
</dbReference>
<dbReference type="AlphaFoldDB" id="A0A1Y0D229"/>